<evidence type="ECO:0000313" key="2">
    <source>
        <dbReference type="EMBL" id="MRV78683.1"/>
    </source>
</evidence>
<reference evidence="2" key="1">
    <citation type="journal article" date="2018" name="Open Forum Infect. Dis.">
        <title>The Cefazolin Inoculum Effect Is Associated With Increased Mortality in Methicillin-Susceptible Staphylococcus aureus Bacteremia.</title>
        <authorList>
            <person name="Miller W.R."/>
            <person name="Seas C."/>
            <person name="Carvajal L.P."/>
            <person name="Diaz L."/>
            <person name="Echeverri A.M."/>
            <person name="Ferro C."/>
            <person name="Rios R."/>
            <person name="Porras P."/>
            <person name="Luna C."/>
            <person name="Gotuzzo E."/>
            <person name="Munita J.M."/>
            <person name="Nannini E."/>
            <person name="Carcamo C."/>
            <person name="Reyes J."/>
            <person name="Arias C.A."/>
        </authorList>
    </citation>
    <scope>NUCLEOTIDE SEQUENCE</scope>
    <source>
        <strain evidence="2">UA917</strain>
    </source>
</reference>
<keyword evidence="1" id="KW-1133">Transmembrane helix</keyword>
<dbReference type="EMBL" id="WKIA01000101">
    <property type="protein sequence ID" value="MRV78683.1"/>
    <property type="molecule type" value="Genomic_DNA"/>
</dbReference>
<keyword evidence="1" id="KW-0472">Membrane</keyword>
<feature type="non-terminal residue" evidence="2">
    <location>
        <position position="76"/>
    </location>
</feature>
<comment type="caution">
    <text evidence="2">The sequence shown here is derived from an EMBL/GenBank/DDBJ whole genome shotgun (WGS) entry which is preliminary data.</text>
</comment>
<name>A0A6A8G050_STAAU</name>
<gene>
    <name evidence="2" type="ORF">GF572_09285</name>
</gene>
<keyword evidence="1" id="KW-0812">Transmembrane</keyword>
<evidence type="ECO:0000256" key="1">
    <source>
        <dbReference type="SAM" id="Phobius"/>
    </source>
</evidence>
<protein>
    <submittedName>
        <fullName evidence="2">Uncharacterized protein</fullName>
    </submittedName>
</protein>
<accession>A0A6A8G050</accession>
<dbReference type="AlphaFoldDB" id="A0A6A8G050"/>
<organism evidence="2">
    <name type="scientific">Staphylococcus aureus</name>
    <dbReference type="NCBI Taxonomy" id="1280"/>
    <lineage>
        <taxon>Bacteria</taxon>
        <taxon>Bacillati</taxon>
        <taxon>Bacillota</taxon>
        <taxon>Bacilli</taxon>
        <taxon>Bacillales</taxon>
        <taxon>Staphylococcaceae</taxon>
        <taxon>Staphylococcus</taxon>
    </lineage>
</organism>
<sequence>MRCLVNGGLKLSFYGGLKMLFYVGLEFVVLWRYKNAVLWRFQNGVSINKPQQDLDLTMTYTFHTYICLLDHSAAAG</sequence>
<feature type="transmembrane region" description="Helical" evidence="1">
    <location>
        <begin position="12"/>
        <end position="31"/>
    </location>
</feature>
<proteinExistence type="predicted"/>